<evidence type="ECO:0000256" key="1">
    <source>
        <dbReference type="ARBA" id="ARBA00022448"/>
    </source>
</evidence>
<dbReference type="PANTHER" id="PTHR33751:SF9">
    <property type="entry name" value="CYTOCHROME C4"/>
    <property type="match status" value="1"/>
</dbReference>
<evidence type="ECO:0000256" key="4">
    <source>
        <dbReference type="ARBA" id="ARBA00022982"/>
    </source>
</evidence>
<dbReference type="GO" id="GO:0009055">
    <property type="term" value="F:electron transfer activity"/>
    <property type="evidence" value="ECO:0007669"/>
    <property type="project" value="InterPro"/>
</dbReference>
<dbReference type="InterPro" id="IPR050597">
    <property type="entry name" value="Cytochrome_c_Oxidase_Subunit"/>
</dbReference>
<dbReference type="SUPFAM" id="SSF46626">
    <property type="entry name" value="Cytochrome c"/>
    <property type="match status" value="1"/>
</dbReference>
<dbReference type="InterPro" id="IPR036909">
    <property type="entry name" value="Cyt_c-like_dom_sf"/>
</dbReference>
<sequence length="97" mass="10622">MICRKLMFVSCLVLSPVCFAQHTNTALLASACASCHGTNGHSVGGTPSLAGLDEDYFFQQMQQFQSGKRASSVMQQHALGYKEDEIRELAKYFAGQK</sequence>
<dbReference type="Gene3D" id="1.10.760.10">
    <property type="entry name" value="Cytochrome c-like domain"/>
    <property type="match status" value="1"/>
</dbReference>
<proteinExistence type="predicted"/>
<dbReference type="PROSITE" id="PS51257">
    <property type="entry name" value="PROKAR_LIPOPROTEIN"/>
    <property type="match status" value="1"/>
</dbReference>
<accession>A0A0F9H0G0</accession>
<keyword evidence="1" id="KW-0813">Transport</keyword>
<comment type="caution">
    <text evidence="7">The sequence shown here is derived from an EMBL/GenBank/DDBJ whole genome shotgun (WGS) entry which is preliminary data.</text>
</comment>
<evidence type="ECO:0000259" key="6">
    <source>
        <dbReference type="PROSITE" id="PS51007"/>
    </source>
</evidence>
<dbReference type="GO" id="GO:0020037">
    <property type="term" value="F:heme binding"/>
    <property type="evidence" value="ECO:0007669"/>
    <property type="project" value="InterPro"/>
</dbReference>
<gene>
    <name evidence="7" type="ORF">LCGC14_1844690</name>
</gene>
<keyword evidence="3" id="KW-0479">Metal-binding</keyword>
<evidence type="ECO:0000256" key="5">
    <source>
        <dbReference type="ARBA" id="ARBA00023004"/>
    </source>
</evidence>
<reference evidence="7" key="1">
    <citation type="journal article" date="2015" name="Nature">
        <title>Complex archaea that bridge the gap between prokaryotes and eukaryotes.</title>
        <authorList>
            <person name="Spang A."/>
            <person name="Saw J.H."/>
            <person name="Jorgensen S.L."/>
            <person name="Zaremba-Niedzwiedzka K."/>
            <person name="Martijn J."/>
            <person name="Lind A.E."/>
            <person name="van Eijk R."/>
            <person name="Schleper C."/>
            <person name="Guy L."/>
            <person name="Ettema T.J."/>
        </authorList>
    </citation>
    <scope>NUCLEOTIDE SEQUENCE</scope>
</reference>
<keyword evidence="5" id="KW-0408">Iron</keyword>
<dbReference type="PROSITE" id="PS51007">
    <property type="entry name" value="CYTC"/>
    <property type="match status" value="1"/>
</dbReference>
<dbReference type="EMBL" id="LAZR01018437">
    <property type="protein sequence ID" value="KKL96421.1"/>
    <property type="molecule type" value="Genomic_DNA"/>
</dbReference>
<evidence type="ECO:0000256" key="2">
    <source>
        <dbReference type="ARBA" id="ARBA00022617"/>
    </source>
</evidence>
<dbReference type="InterPro" id="IPR009056">
    <property type="entry name" value="Cyt_c-like_dom"/>
</dbReference>
<evidence type="ECO:0000256" key="3">
    <source>
        <dbReference type="ARBA" id="ARBA00022723"/>
    </source>
</evidence>
<keyword evidence="2" id="KW-0349">Heme</keyword>
<name>A0A0F9H0G0_9ZZZZ</name>
<dbReference type="Pfam" id="PF00034">
    <property type="entry name" value="Cytochrom_C"/>
    <property type="match status" value="1"/>
</dbReference>
<keyword evidence="4" id="KW-0249">Electron transport</keyword>
<evidence type="ECO:0000313" key="7">
    <source>
        <dbReference type="EMBL" id="KKL96421.1"/>
    </source>
</evidence>
<dbReference type="GO" id="GO:0046872">
    <property type="term" value="F:metal ion binding"/>
    <property type="evidence" value="ECO:0007669"/>
    <property type="project" value="UniProtKB-KW"/>
</dbReference>
<dbReference type="AlphaFoldDB" id="A0A0F9H0G0"/>
<dbReference type="PANTHER" id="PTHR33751">
    <property type="entry name" value="CBB3-TYPE CYTOCHROME C OXIDASE SUBUNIT FIXP"/>
    <property type="match status" value="1"/>
</dbReference>
<protein>
    <recommendedName>
        <fullName evidence="6">Cytochrome c domain-containing protein</fullName>
    </recommendedName>
</protein>
<feature type="domain" description="Cytochrome c" evidence="6">
    <location>
        <begin position="19"/>
        <end position="97"/>
    </location>
</feature>
<organism evidence="7">
    <name type="scientific">marine sediment metagenome</name>
    <dbReference type="NCBI Taxonomy" id="412755"/>
    <lineage>
        <taxon>unclassified sequences</taxon>
        <taxon>metagenomes</taxon>
        <taxon>ecological metagenomes</taxon>
    </lineage>
</organism>